<dbReference type="AlphaFoldDB" id="A0A0R1MSZ5"/>
<organism evidence="4 5">
    <name type="scientific">Liquorilactobacillus hordei DSM 19519</name>
    <dbReference type="NCBI Taxonomy" id="1423759"/>
    <lineage>
        <taxon>Bacteria</taxon>
        <taxon>Bacillati</taxon>
        <taxon>Bacillota</taxon>
        <taxon>Bacilli</taxon>
        <taxon>Lactobacillales</taxon>
        <taxon>Lactobacillaceae</taxon>
        <taxon>Liquorilactobacillus</taxon>
    </lineage>
</organism>
<evidence type="ECO:0000256" key="2">
    <source>
        <dbReference type="PIRNR" id="PIRNR016661"/>
    </source>
</evidence>
<feature type="transmembrane region" description="Helical" evidence="3">
    <location>
        <begin position="145"/>
        <end position="166"/>
    </location>
</feature>
<keyword evidence="5" id="KW-1185">Reference proteome</keyword>
<dbReference type="Proteomes" id="UP000051448">
    <property type="component" value="Unassembled WGS sequence"/>
</dbReference>
<keyword evidence="3" id="KW-0812">Transmembrane</keyword>
<dbReference type="OrthoDB" id="9803495at2"/>
<comment type="caution">
    <text evidence="4">The sequence shown here is derived from an EMBL/GenBank/DDBJ whole genome shotgun (WGS) entry which is preliminary data.</text>
</comment>
<dbReference type="Pfam" id="PF02632">
    <property type="entry name" value="BioY"/>
    <property type="match status" value="1"/>
</dbReference>
<dbReference type="PANTHER" id="PTHR34295:SF1">
    <property type="entry name" value="BIOTIN TRANSPORTER BIOY"/>
    <property type="match status" value="1"/>
</dbReference>
<protein>
    <recommendedName>
        <fullName evidence="2">Biotin transporter</fullName>
    </recommendedName>
</protein>
<dbReference type="GeneID" id="98310809"/>
<dbReference type="InterPro" id="IPR003784">
    <property type="entry name" value="BioY"/>
</dbReference>
<keyword evidence="2 3" id="KW-0472">Membrane</keyword>
<evidence type="ECO:0000256" key="3">
    <source>
        <dbReference type="SAM" id="Phobius"/>
    </source>
</evidence>
<keyword evidence="2" id="KW-1003">Cell membrane</keyword>
<dbReference type="GO" id="GO:0015225">
    <property type="term" value="F:biotin transmembrane transporter activity"/>
    <property type="evidence" value="ECO:0007669"/>
    <property type="project" value="UniProtKB-UniRule"/>
</dbReference>
<feature type="transmembrane region" description="Helical" evidence="3">
    <location>
        <begin position="88"/>
        <end position="106"/>
    </location>
</feature>
<dbReference type="PIRSF" id="PIRSF016661">
    <property type="entry name" value="BioY"/>
    <property type="match status" value="1"/>
</dbReference>
<dbReference type="Gene3D" id="1.10.1760.20">
    <property type="match status" value="1"/>
</dbReference>
<keyword evidence="3" id="KW-1133">Transmembrane helix</keyword>
<gene>
    <name evidence="4" type="ORF">FC92_GL001888</name>
</gene>
<name>A0A0R1MSZ5_9LACO</name>
<dbReference type="GO" id="GO:0005886">
    <property type="term" value="C:plasma membrane"/>
    <property type="evidence" value="ECO:0007669"/>
    <property type="project" value="UniProtKB-SubCell"/>
</dbReference>
<accession>A0A0R1MSZ5</accession>
<evidence type="ECO:0000256" key="1">
    <source>
        <dbReference type="ARBA" id="ARBA00010692"/>
    </source>
</evidence>
<evidence type="ECO:0000313" key="5">
    <source>
        <dbReference type="Proteomes" id="UP000051448"/>
    </source>
</evidence>
<keyword evidence="2" id="KW-0813">Transport</keyword>
<evidence type="ECO:0000313" key="4">
    <source>
        <dbReference type="EMBL" id="KRL07499.1"/>
    </source>
</evidence>
<comment type="subcellular location">
    <subcellularLocation>
        <location evidence="2">Cell membrane</location>
        <topology evidence="2">Multi-pass membrane protein</topology>
    </subcellularLocation>
</comment>
<proteinExistence type="inferred from homology"/>
<dbReference type="PANTHER" id="PTHR34295">
    <property type="entry name" value="BIOTIN TRANSPORTER BIOY"/>
    <property type="match status" value="1"/>
</dbReference>
<comment type="similarity">
    <text evidence="1 2">Belongs to the BioY family.</text>
</comment>
<dbReference type="RefSeq" id="WP_057869140.1">
    <property type="nucleotide sequence ID" value="NZ_AZDX01000006.1"/>
</dbReference>
<dbReference type="STRING" id="1423759.FC92_GL001888"/>
<feature type="transmembrane region" description="Helical" evidence="3">
    <location>
        <begin position="113"/>
        <end position="133"/>
    </location>
</feature>
<dbReference type="EMBL" id="AZDX01000006">
    <property type="protein sequence ID" value="KRL07499.1"/>
    <property type="molecule type" value="Genomic_DNA"/>
</dbReference>
<sequence>MKNQKLHLVVLSGILLAMMIVCSQITIPLPIVPLTMQTFAVGLIASLLPVMNSFTVLCIYLIMGAAGLPVFAGFSSGLAVFVGPTAGYLYSFPIYCLITGLILKYWGKTFISLFTANIIGMLASLLIGSVWMIPNLHISLNTALMTGTVPFIIPGIIKAVLAVIIAQRLQGIVQKQLAR</sequence>
<reference evidence="4 5" key="1">
    <citation type="journal article" date="2015" name="Genome Announc.">
        <title>Expanding the biotechnology potential of lactobacilli through comparative genomics of 213 strains and associated genera.</title>
        <authorList>
            <person name="Sun Z."/>
            <person name="Harris H.M."/>
            <person name="McCann A."/>
            <person name="Guo C."/>
            <person name="Argimon S."/>
            <person name="Zhang W."/>
            <person name="Yang X."/>
            <person name="Jeffery I.B."/>
            <person name="Cooney J.C."/>
            <person name="Kagawa T.F."/>
            <person name="Liu W."/>
            <person name="Song Y."/>
            <person name="Salvetti E."/>
            <person name="Wrobel A."/>
            <person name="Rasinkangas P."/>
            <person name="Parkhill J."/>
            <person name="Rea M.C."/>
            <person name="O'Sullivan O."/>
            <person name="Ritari J."/>
            <person name="Douillard F.P."/>
            <person name="Paul Ross R."/>
            <person name="Yang R."/>
            <person name="Briner A.E."/>
            <person name="Felis G.E."/>
            <person name="de Vos W.M."/>
            <person name="Barrangou R."/>
            <person name="Klaenhammer T.R."/>
            <person name="Caufield P.W."/>
            <person name="Cui Y."/>
            <person name="Zhang H."/>
            <person name="O'Toole P.W."/>
        </authorList>
    </citation>
    <scope>NUCLEOTIDE SEQUENCE [LARGE SCALE GENOMIC DNA]</scope>
    <source>
        <strain evidence="4 5">DSM 19519</strain>
    </source>
</reference>
<dbReference type="PATRIC" id="fig|1423759.3.peg.1971"/>